<dbReference type="InterPro" id="IPR036188">
    <property type="entry name" value="FAD/NAD-bd_sf"/>
</dbReference>
<feature type="region of interest" description="Disordered" evidence="7">
    <location>
        <begin position="167"/>
        <end position="198"/>
    </location>
</feature>
<evidence type="ECO:0000256" key="5">
    <source>
        <dbReference type="PIRSR" id="PIRSR000137-2"/>
    </source>
</evidence>
<feature type="binding site" evidence="5">
    <location>
        <begin position="91"/>
        <end position="94"/>
    </location>
    <ligand>
        <name>FAD</name>
        <dbReference type="ChEBI" id="CHEBI:57692"/>
    </ligand>
</feature>
<evidence type="ECO:0000256" key="3">
    <source>
        <dbReference type="ARBA" id="ARBA00022630"/>
    </source>
</evidence>
<dbReference type="InterPro" id="IPR012132">
    <property type="entry name" value="GMC_OxRdtase"/>
</dbReference>
<keyword evidence="4 5" id="KW-0274">FAD</keyword>
<dbReference type="Pfam" id="PF00732">
    <property type="entry name" value="GMC_oxred_N"/>
    <property type="match status" value="1"/>
</dbReference>
<comment type="similarity">
    <text evidence="2 6">Belongs to the GMC oxidoreductase family.</text>
</comment>
<dbReference type="SUPFAM" id="SSF51905">
    <property type="entry name" value="FAD/NAD(P)-binding domain"/>
    <property type="match status" value="1"/>
</dbReference>
<proteinExistence type="inferred from homology"/>
<keyword evidence="3 6" id="KW-0285">Flavoprotein</keyword>
<evidence type="ECO:0000256" key="2">
    <source>
        <dbReference type="ARBA" id="ARBA00010790"/>
    </source>
</evidence>
<name>A0AAW6R9H8_GORRU</name>
<dbReference type="RefSeq" id="WP_005200982.1">
    <property type="nucleotide sequence ID" value="NZ_CP136136.1"/>
</dbReference>
<reference evidence="10" key="1">
    <citation type="submission" date="2023-04" db="EMBL/GenBank/DDBJ databases">
        <title>Characterization and analysis of the complete genome of Gordonia rubripertincta 112, the degrader of aromatic and aliphatic compounds.</title>
        <authorList>
            <person name="Frantsuzova E."/>
            <person name="Bogun A."/>
            <person name="Delegan Y."/>
        </authorList>
    </citation>
    <scope>NUCLEOTIDE SEQUENCE</scope>
    <source>
        <strain evidence="10">112</strain>
    </source>
</reference>
<evidence type="ECO:0000256" key="1">
    <source>
        <dbReference type="ARBA" id="ARBA00001974"/>
    </source>
</evidence>
<comment type="cofactor">
    <cofactor evidence="1 5">
        <name>FAD</name>
        <dbReference type="ChEBI" id="CHEBI:57692"/>
    </cofactor>
</comment>
<dbReference type="PIRSF" id="PIRSF000137">
    <property type="entry name" value="Alcohol_oxidase"/>
    <property type="match status" value="1"/>
</dbReference>
<evidence type="ECO:0000259" key="8">
    <source>
        <dbReference type="PROSITE" id="PS00623"/>
    </source>
</evidence>
<feature type="domain" description="Glucose-methanol-choline oxidoreductase N-terminal" evidence="9">
    <location>
        <begin position="249"/>
        <end position="263"/>
    </location>
</feature>
<evidence type="ECO:0000259" key="9">
    <source>
        <dbReference type="PROSITE" id="PS00624"/>
    </source>
</evidence>
<dbReference type="Pfam" id="PF05199">
    <property type="entry name" value="GMC_oxred_C"/>
    <property type="match status" value="1"/>
</dbReference>
<organism evidence="10">
    <name type="scientific">Gordonia rubripertincta</name>
    <name type="common">Rhodococcus corallinus</name>
    <dbReference type="NCBI Taxonomy" id="36822"/>
    <lineage>
        <taxon>Bacteria</taxon>
        <taxon>Bacillati</taxon>
        <taxon>Actinomycetota</taxon>
        <taxon>Actinomycetes</taxon>
        <taxon>Mycobacteriales</taxon>
        <taxon>Gordoniaceae</taxon>
        <taxon>Gordonia</taxon>
    </lineage>
</organism>
<gene>
    <name evidence="10" type="ORF">QBL07_05920</name>
</gene>
<accession>A0AAW6R9H8</accession>
<dbReference type="PROSITE" id="PS00623">
    <property type="entry name" value="GMC_OXRED_1"/>
    <property type="match status" value="1"/>
</dbReference>
<evidence type="ECO:0000256" key="7">
    <source>
        <dbReference type="SAM" id="MobiDB-lite"/>
    </source>
</evidence>
<dbReference type="GO" id="GO:0050660">
    <property type="term" value="F:flavin adenine dinucleotide binding"/>
    <property type="evidence" value="ECO:0007669"/>
    <property type="project" value="InterPro"/>
</dbReference>
<feature type="domain" description="Glucose-methanol-choline oxidoreductase N-terminal" evidence="8">
    <location>
        <begin position="81"/>
        <end position="104"/>
    </location>
</feature>
<comment type="caution">
    <text evidence="10">The sequence shown here is derived from an EMBL/GenBank/DDBJ whole genome shotgun (WGS) entry which is preliminary data.</text>
</comment>
<dbReference type="EMBL" id="JARUXG010000002">
    <property type="protein sequence ID" value="MDG6780366.1"/>
    <property type="molecule type" value="Genomic_DNA"/>
</dbReference>
<dbReference type="SUPFAM" id="SSF54373">
    <property type="entry name" value="FAD-linked reductases, C-terminal domain"/>
    <property type="match status" value="1"/>
</dbReference>
<dbReference type="InterPro" id="IPR007867">
    <property type="entry name" value="GMC_OxRtase_C"/>
</dbReference>
<dbReference type="InterPro" id="IPR000172">
    <property type="entry name" value="GMC_OxRdtase_N"/>
</dbReference>
<sequence length="506" mass="53982">MAHTQIADYIVVGAGSAGCVVAARLAAAGAEVLLLEAGGTDRRPDVVVPMGAVSLFATANWRYPLAPDQSKGGRPGAFVAGKLVGGSGSLNAMVYARGRRSDYDTWSELGAVGWSYDEVLPHFRALESWVGGADEYRGSGGPVHVDWCRHRHDLDEAFIEAAIAAGHPANPDQNGAGQLGVSRTQMNQERGRRSSSARGFLRSLPRDSSLRLLRRKTVSRLVFEGRRVIGVESDGRVFRAREEVIVSAGAIGSPALLQRSGVGPGGAELDLPGVGENLQDHLVVSQQWESRVPTPNTMGPIRAARVLSDYLTAGGGALTMAPFEAQLFTEDFQIAIMPSHYTLDTVRGRASLERRDAFTVFSVFMHPETSGRVRVRGGRPEVELERLGNDDDVAKLLEGAEIARMLVESVEPLSGLAGACLNGDGPRGREWLSATEMSIYHAVGTCRMGSDAESVVDPELRVRGLGGVRVVDASVMPTLTSGNTNAPTMMIANRAANLILHGRTAR</sequence>
<dbReference type="Gene3D" id="3.30.560.10">
    <property type="entry name" value="Glucose Oxidase, domain 3"/>
    <property type="match status" value="1"/>
</dbReference>
<dbReference type="PANTHER" id="PTHR11552:SF147">
    <property type="entry name" value="CHOLINE DEHYDROGENASE, MITOCHONDRIAL"/>
    <property type="match status" value="1"/>
</dbReference>
<dbReference type="PANTHER" id="PTHR11552">
    <property type="entry name" value="GLUCOSE-METHANOL-CHOLINE GMC OXIDOREDUCTASE"/>
    <property type="match status" value="1"/>
</dbReference>
<dbReference type="AlphaFoldDB" id="A0AAW6R9H8"/>
<feature type="binding site" evidence="5">
    <location>
        <position position="218"/>
    </location>
    <ligand>
        <name>FAD</name>
        <dbReference type="ChEBI" id="CHEBI:57692"/>
    </ligand>
</feature>
<dbReference type="Gene3D" id="3.50.50.60">
    <property type="entry name" value="FAD/NAD(P)-binding domain"/>
    <property type="match status" value="1"/>
</dbReference>
<protein>
    <submittedName>
        <fullName evidence="10">GMC family oxidoreductase N-terminal domain-containing protein</fullName>
    </submittedName>
</protein>
<evidence type="ECO:0000256" key="4">
    <source>
        <dbReference type="ARBA" id="ARBA00022827"/>
    </source>
</evidence>
<dbReference type="PROSITE" id="PS00624">
    <property type="entry name" value="GMC_OXRED_2"/>
    <property type="match status" value="1"/>
</dbReference>
<feature type="compositionally biased region" description="Polar residues" evidence="7">
    <location>
        <begin position="171"/>
        <end position="188"/>
    </location>
</feature>
<dbReference type="GO" id="GO:0016614">
    <property type="term" value="F:oxidoreductase activity, acting on CH-OH group of donors"/>
    <property type="evidence" value="ECO:0007669"/>
    <property type="project" value="InterPro"/>
</dbReference>
<evidence type="ECO:0000313" key="10">
    <source>
        <dbReference type="EMBL" id="MDG6780366.1"/>
    </source>
</evidence>
<evidence type="ECO:0000256" key="6">
    <source>
        <dbReference type="RuleBase" id="RU003968"/>
    </source>
</evidence>